<name>F6FJN1_MYCHI</name>
<evidence type="ECO:0000313" key="3">
    <source>
        <dbReference type="Proteomes" id="UP000007952"/>
    </source>
</evidence>
<dbReference type="Proteomes" id="UP000007952">
    <property type="component" value="Chromosome"/>
</dbReference>
<dbReference type="KEGG" id="mhf:MHF_1143"/>
<gene>
    <name evidence="2" type="ordered locus">MHF_1143</name>
</gene>
<reference key="2">
    <citation type="submission" date="2011-05" db="EMBL/GenBank/DDBJ databases">
        <title>The Genome of Mycoplasma haemofelis Strain Ohio2, a pathogenic hemoplasma of the cat.</title>
        <authorList>
            <person name="Santos A.P."/>
            <person name="Guimaraes A.M.S."/>
            <person name="SanMiguel P.J."/>
            <person name="Martin S.W."/>
            <person name="Messick J.B."/>
        </authorList>
    </citation>
    <scope>NUCLEOTIDE SEQUENCE</scope>
    <source>
        <strain>Ohio2</strain>
    </source>
</reference>
<protein>
    <submittedName>
        <fullName evidence="2">Uncharacterized protein</fullName>
    </submittedName>
</protein>
<evidence type="ECO:0000256" key="1">
    <source>
        <dbReference type="SAM" id="MobiDB-lite"/>
    </source>
</evidence>
<proteinExistence type="predicted"/>
<evidence type="ECO:0000313" key="2">
    <source>
        <dbReference type="EMBL" id="AEG73386.1"/>
    </source>
</evidence>
<reference evidence="2 3" key="1">
    <citation type="journal article" date="2011" name="J. Bacteriol.">
        <title>Complete genome sequences of two hemotropic Mycoplasmas, Mycoplasma haemofelis strain Ohio2 and Mycoplasma suis strain Illinois.</title>
        <authorList>
            <person name="Messick J.B."/>
            <person name="Santos A.P."/>
            <person name="Guimaraes A.M."/>
        </authorList>
    </citation>
    <scope>NUCLEOTIDE SEQUENCE [LARGE SCALE GENOMIC DNA]</scope>
    <source>
        <strain evidence="2 3">Ohio2</strain>
    </source>
</reference>
<dbReference type="AlphaFoldDB" id="F6FJN1"/>
<dbReference type="STRING" id="859194.MHF_1143"/>
<feature type="region of interest" description="Disordered" evidence="1">
    <location>
        <begin position="20"/>
        <end position="51"/>
    </location>
</feature>
<sequence length="159" mass="17460">MAIGTSKMLLFGASVASTGGGMAAGSSMLPSSKEEREVKLTSASPKELEDISTLPPESKKCILYVTNEAATSNITKILSRHENVQEFLETKKTSDPVFVKDVETACLGKAKGKFVDAEEGINVYVYEKNTNAGKKWIYSERLQKDWMRMKSINKDAVTQ</sequence>
<dbReference type="HOGENOM" id="CLU_111546_1_0_14"/>
<dbReference type="BioCyc" id="MHAE859194:G1GR7-1137-MONOMER"/>
<dbReference type="EMBL" id="CP002808">
    <property type="protein sequence ID" value="AEG73386.1"/>
    <property type="molecule type" value="Genomic_DNA"/>
</dbReference>
<accession>F6FJN1</accession>
<organism evidence="2 3">
    <name type="scientific">Mycoplasma haemofelis (strain Ohio2)</name>
    <dbReference type="NCBI Taxonomy" id="859194"/>
    <lineage>
        <taxon>Bacteria</taxon>
        <taxon>Bacillati</taxon>
        <taxon>Mycoplasmatota</taxon>
        <taxon>Mollicutes</taxon>
        <taxon>Mycoplasmataceae</taxon>
        <taxon>Mycoplasma</taxon>
    </lineage>
</organism>